<dbReference type="GO" id="GO:0004493">
    <property type="term" value="F:methylmalonyl-CoA epimerase activity"/>
    <property type="evidence" value="ECO:0007669"/>
    <property type="project" value="TreeGrafter"/>
</dbReference>
<dbReference type="OrthoDB" id="9795618at2"/>
<dbReference type="PANTHER" id="PTHR43048">
    <property type="entry name" value="METHYLMALONYL-COA EPIMERASE"/>
    <property type="match status" value="1"/>
</dbReference>
<dbReference type="PROSITE" id="PS51819">
    <property type="entry name" value="VOC"/>
    <property type="match status" value="1"/>
</dbReference>
<dbReference type="Proteomes" id="UP000184226">
    <property type="component" value="Unassembled WGS sequence"/>
</dbReference>
<dbReference type="STRING" id="658167.SAMN04488135_104164"/>
<evidence type="ECO:0000313" key="3">
    <source>
        <dbReference type="EMBL" id="SHH68098.1"/>
    </source>
</evidence>
<dbReference type="GO" id="GO:0051213">
    <property type="term" value="F:dioxygenase activity"/>
    <property type="evidence" value="ECO:0007669"/>
    <property type="project" value="UniProtKB-KW"/>
</dbReference>
<dbReference type="GO" id="GO:0046491">
    <property type="term" value="P:L-methylmalonyl-CoA metabolic process"/>
    <property type="evidence" value="ECO:0007669"/>
    <property type="project" value="TreeGrafter"/>
</dbReference>
<dbReference type="PANTHER" id="PTHR43048:SF3">
    <property type="entry name" value="METHYLMALONYL-COA EPIMERASE, MITOCHONDRIAL"/>
    <property type="match status" value="1"/>
</dbReference>
<dbReference type="InterPro" id="IPR037523">
    <property type="entry name" value="VOC_core"/>
</dbReference>
<dbReference type="SUPFAM" id="SSF54593">
    <property type="entry name" value="Glyoxalase/Bleomycin resistance protein/Dihydroxybiphenyl dioxygenase"/>
    <property type="match status" value="1"/>
</dbReference>
<evidence type="ECO:0000259" key="2">
    <source>
        <dbReference type="PROSITE" id="PS51819"/>
    </source>
</evidence>
<keyword evidence="3" id="KW-0560">Oxidoreductase</keyword>
<reference evidence="3 4" key="1">
    <citation type="submission" date="2016-11" db="EMBL/GenBank/DDBJ databases">
        <authorList>
            <person name="Jaros S."/>
            <person name="Januszkiewicz K."/>
            <person name="Wedrychowicz H."/>
        </authorList>
    </citation>
    <scope>NUCLEOTIDE SEQUENCE [LARGE SCALE GENOMIC DNA]</scope>
    <source>
        <strain evidence="3 4">CGMCC 1.10190</strain>
    </source>
</reference>
<keyword evidence="1" id="KW-0479">Metal-binding</keyword>
<accession>A0A1M5UZ17</accession>
<dbReference type="InterPro" id="IPR029068">
    <property type="entry name" value="Glyas_Bleomycin-R_OHBP_Dase"/>
</dbReference>
<feature type="domain" description="VOC" evidence="2">
    <location>
        <begin position="7"/>
        <end position="146"/>
    </location>
</feature>
<evidence type="ECO:0000313" key="4">
    <source>
        <dbReference type="Proteomes" id="UP000184226"/>
    </source>
</evidence>
<dbReference type="InterPro" id="IPR051785">
    <property type="entry name" value="MMCE/EMCE_epimerase"/>
</dbReference>
<dbReference type="Pfam" id="PF00903">
    <property type="entry name" value="Glyoxalase"/>
    <property type="match status" value="1"/>
</dbReference>
<sequence length="161" mass="17762">MKFEMTAPLEVGIACRDLPRLRRFYEEALGFAFVSEFAVPAEKSAASALSAGGYTVVRLQTSYGERIKLLAPNAPAAGHEPAAYILDRSNATYLTFIVADIEAAIRRLLDEGIEFMTGGRHIEVRPGVYLAFCRDPEGNVLELVQYEDITSYRPDLAKGRS</sequence>
<dbReference type="Gene3D" id="3.10.180.10">
    <property type="entry name" value="2,3-Dihydroxybiphenyl 1,2-Dioxygenase, domain 1"/>
    <property type="match status" value="1"/>
</dbReference>
<proteinExistence type="predicted"/>
<dbReference type="RefSeq" id="WP_073102844.1">
    <property type="nucleotide sequence ID" value="NZ_FQXE01000004.1"/>
</dbReference>
<gene>
    <name evidence="3" type="ORF">SAMN04488135_104164</name>
</gene>
<dbReference type="EMBL" id="FQXE01000004">
    <property type="protein sequence ID" value="SHH68098.1"/>
    <property type="molecule type" value="Genomic_DNA"/>
</dbReference>
<keyword evidence="3" id="KW-0223">Dioxygenase</keyword>
<dbReference type="GO" id="GO:0046872">
    <property type="term" value="F:metal ion binding"/>
    <property type="evidence" value="ECO:0007669"/>
    <property type="project" value="UniProtKB-KW"/>
</dbReference>
<dbReference type="AlphaFoldDB" id="A0A1M5UZ17"/>
<organism evidence="3 4">
    <name type="scientific">Pollutimonas bauzanensis</name>
    <dbReference type="NCBI Taxonomy" id="658167"/>
    <lineage>
        <taxon>Bacteria</taxon>
        <taxon>Pseudomonadati</taxon>
        <taxon>Pseudomonadota</taxon>
        <taxon>Betaproteobacteria</taxon>
        <taxon>Burkholderiales</taxon>
        <taxon>Alcaligenaceae</taxon>
        <taxon>Pollutimonas</taxon>
    </lineage>
</organism>
<keyword evidence="4" id="KW-1185">Reference proteome</keyword>
<protein>
    <submittedName>
        <fullName evidence="3">Catechol 2,3-dioxygenase</fullName>
    </submittedName>
</protein>
<dbReference type="CDD" id="cd06587">
    <property type="entry name" value="VOC"/>
    <property type="match status" value="1"/>
</dbReference>
<evidence type="ECO:0000256" key="1">
    <source>
        <dbReference type="ARBA" id="ARBA00022723"/>
    </source>
</evidence>
<dbReference type="InterPro" id="IPR004360">
    <property type="entry name" value="Glyas_Fos-R_dOase_dom"/>
</dbReference>
<name>A0A1M5UZ17_9BURK</name>